<name>A0A2T7NWH7_POMCA</name>
<dbReference type="EMBL" id="PZQS01000008">
    <property type="protein sequence ID" value="PVD25528.1"/>
    <property type="molecule type" value="Genomic_DNA"/>
</dbReference>
<dbReference type="AlphaFoldDB" id="A0A2T7NWH7"/>
<evidence type="ECO:0000313" key="3">
    <source>
        <dbReference type="EMBL" id="PVD25528.1"/>
    </source>
</evidence>
<keyword evidence="2" id="KW-0472">Membrane</keyword>
<reference evidence="3 4" key="1">
    <citation type="submission" date="2018-04" db="EMBL/GenBank/DDBJ databases">
        <title>The genome of golden apple snail Pomacea canaliculata provides insight into stress tolerance and invasive adaptation.</title>
        <authorList>
            <person name="Liu C."/>
            <person name="Liu B."/>
            <person name="Ren Y."/>
            <person name="Zhang Y."/>
            <person name="Wang H."/>
            <person name="Li S."/>
            <person name="Jiang F."/>
            <person name="Yin L."/>
            <person name="Zhang G."/>
            <person name="Qian W."/>
            <person name="Fan W."/>
        </authorList>
    </citation>
    <scope>NUCLEOTIDE SEQUENCE [LARGE SCALE GENOMIC DNA]</scope>
    <source>
        <strain evidence="3">SZHN2017</strain>
        <tissue evidence="3">Muscle</tissue>
    </source>
</reference>
<keyword evidence="2" id="KW-0812">Transmembrane</keyword>
<protein>
    <submittedName>
        <fullName evidence="3">Uncharacterized protein</fullName>
    </submittedName>
</protein>
<organism evidence="3 4">
    <name type="scientific">Pomacea canaliculata</name>
    <name type="common">Golden apple snail</name>
    <dbReference type="NCBI Taxonomy" id="400727"/>
    <lineage>
        <taxon>Eukaryota</taxon>
        <taxon>Metazoa</taxon>
        <taxon>Spiralia</taxon>
        <taxon>Lophotrochozoa</taxon>
        <taxon>Mollusca</taxon>
        <taxon>Gastropoda</taxon>
        <taxon>Caenogastropoda</taxon>
        <taxon>Architaenioglossa</taxon>
        <taxon>Ampullarioidea</taxon>
        <taxon>Ampullariidae</taxon>
        <taxon>Pomacea</taxon>
    </lineage>
</organism>
<proteinExistence type="predicted"/>
<feature type="region of interest" description="Disordered" evidence="1">
    <location>
        <begin position="173"/>
        <end position="192"/>
    </location>
</feature>
<feature type="region of interest" description="Disordered" evidence="1">
    <location>
        <begin position="72"/>
        <end position="92"/>
    </location>
</feature>
<evidence type="ECO:0000313" key="4">
    <source>
        <dbReference type="Proteomes" id="UP000245119"/>
    </source>
</evidence>
<comment type="caution">
    <text evidence="3">The sequence shown here is derived from an EMBL/GenBank/DDBJ whole genome shotgun (WGS) entry which is preliminary data.</text>
</comment>
<feature type="transmembrane region" description="Helical" evidence="2">
    <location>
        <begin position="44"/>
        <end position="65"/>
    </location>
</feature>
<keyword evidence="4" id="KW-1185">Reference proteome</keyword>
<sequence>MADRNGHVEITDVDDRTLNVNWVTTAPQPRETTTANSLSAPGTAALGSLLALVVLTLIFVVCCLWRSKTRHLPQSTSGRPANGRTNTMPSLSSFNSISERVSYTVHRDTSVDSRVDGGSVNHGYDPDRDLPPPYLSVVGEPKLIIDVDHCQELPPSYNDVVAAESDVYATSGASEVTTSQNEHRNSECNVTSMQDRHTASLDVEDTSVHRETTCVDVDISPV</sequence>
<accession>A0A2T7NWH7</accession>
<gene>
    <name evidence="3" type="ORF">C0Q70_13184</name>
</gene>
<dbReference type="Proteomes" id="UP000245119">
    <property type="component" value="Linkage Group LG8"/>
</dbReference>
<keyword evidence="2" id="KW-1133">Transmembrane helix</keyword>
<evidence type="ECO:0000256" key="1">
    <source>
        <dbReference type="SAM" id="MobiDB-lite"/>
    </source>
</evidence>
<evidence type="ECO:0000256" key="2">
    <source>
        <dbReference type="SAM" id="Phobius"/>
    </source>
</evidence>